<dbReference type="PROSITE" id="PS51257">
    <property type="entry name" value="PROKAR_LIPOPROTEIN"/>
    <property type="match status" value="1"/>
</dbReference>
<comment type="subcellular location">
    <subcellularLocation>
        <location evidence="1">Cell envelope</location>
    </subcellularLocation>
</comment>
<evidence type="ECO:0000259" key="5">
    <source>
        <dbReference type="Pfam" id="PF13407"/>
    </source>
</evidence>
<proteinExistence type="inferred from homology"/>
<keyword evidence="7" id="KW-1185">Reference proteome</keyword>
<dbReference type="RefSeq" id="WP_086752061.1">
    <property type="nucleotide sequence ID" value="NZ_JAGJBZ010000002.1"/>
</dbReference>
<evidence type="ECO:0000256" key="2">
    <source>
        <dbReference type="ARBA" id="ARBA00007639"/>
    </source>
</evidence>
<evidence type="ECO:0000256" key="3">
    <source>
        <dbReference type="ARBA" id="ARBA00022729"/>
    </source>
</evidence>
<dbReference type="PANTHER" id="PTHR46847">
    <property type="entry name" value="D-ALLOSE-BINDING PERIPLASMIC PROTEIN-RELATED"/>
    <property type="match status" value="1"/>
</dbReference>
<dbReference type="EMBL" id="JARAVY010000008">
    <property type="protein sequence ID" value="MDX2911214.1"/>
    <property type="molecule type" value="Genomic_DNA"/>
</dbReference>
<reference evidence="6 7" key="1">
    <citation type="journal article" date="2023" name="Microb. Genom.">
        <title>Mesoterricola silvestris gen. nov., sp. nov., Mesoterricola sediminis sp. nov., Geothrix oryzae sp. nov., Geothrix edaphica sp. nov., Geothrix rubra sp. nov., and Geothrix limicola sp. nov., six novel members of Acidobacteriota isolated from soils.</title>
        <authorList>
            <person name="Weisberg A.J."/>
            <person name="Pearce E."/>
            <person name="Kramer C.G."/>
            <person name="Chang J.H."/>
            <person name="Clarke C.R."/>
        </authorList>
    </citation>
    <scope>NUCLEOTIDE SEQUENCE [LARGE SCALE GENOMIC DNA]</scope>
    <source>
        <strain evidence="6 7">NRRL_B-2795</strain>
    </source>
</reference>
<organism evidence="6 7">
    <name type="scientific">Streptomyces griseiscabiei</name>
    <dbReference type="NCBI Taxonomy" id="2993540"/>
    <lineage>
        <taxon>Bacteria</taxon>
        <taxon>Bacillati</taxon>
        <taxon>Actinomycetota</taxon>
        <taxon>Actinomycetes</taxon>
        <taxon>Kitasatosporales</taxon>
        <taxon>Streptomycetaceae</taxon>
        <taxon>Streptomyces</taxon>
    </lineage>
</organism>
<keyword evidence="3 4" id="KW-0732">Signal</keyword>
<sequence length="348" mass="36133">MMRTRALTALATTFVLAASATACGSGDTAAAGGGGDGGKLVVGVSNTLAGNGWREELICSIKAEALASGDVSKVVVVSKNGGPTDQIQDLQNLVSQGVNVLIVNPSDPEKLNSIIAEADKQGITVVAVDSAVTAPEAHVVTNDQVAWGKLEMQALAKMIGGKGDVLYMRGIQGVQADTDRDKGVQAALADHPGIKLKEVWTGWDYTKGGEIAVQELTTKPYDAVWTSGTEYTAVNAIKTAGRTPVPVGGQESNEFVKQLAAGAPGVMVTNPAVIGGAALSVALRVAKGEDVERDFKITPKVFTSADKKSQFQSMYVPGQDQTFNTTMSIDGLTHFTKDQLLACKGPGE</sequence>
<dbReference type="Proteomes" id="UP001271723">
    <property type="component" value="Unassembled WGS sequence"/>
</dbReference>
<dbReference type="SUPFAM" id="SSF53822">
    <property type="entry name" value="Periplasmic binding protein-like I"/>
    <property type="match status" value="1"/>
</dbReference>
<feature type="domain" description="Periplasmic binding protein" evidence="5">
    <location>
        <begin position="42"/>
        <end position="289"/>
    </location>
</feature>
<comment type="similarity">
    <text evidence="2">Belongs to the bacterial solute-binding protein 2 family.</text>
</comment>
<evidence type="ECO:0000313" key="6">
    <source>
        <dbReference type="EMBL" id="MDX2911214.1"/>
    </source>
</evidence>
<gene>
    <name evidence="6" type="ORF">PV517_21245</name>
</gene>
<comment type="caution">
    <text evidence="6">The sequence shown here is derived from an EMBL/GenBank/DDBJ whole genome shotgun (WGS) entry which is preliminary data.</text>
</comment>
<evidence type="ECO:0000256" key="1">
    <source>
        <dbReference type="ARBA" id="ARBA00004196"/>
    </source>
</evidence>
<dbReference type="PANTHER" id="PTHR46847:SF3">
    <property type="entry name" value="GALACTOFURANOSE-BINDING PROTEIN YTFQ"/>
    <property type="match status" value="1"/>
</dbReference>
<evidence type="ECO:0000256" key="4">
    <source>
        <dbReference type="SAM" id="SignalP"/>
    </source>
</evidence>
<feature type="signal peptide" evidence="4">
    <location>
        <begin position="1"/>
        <end position="22"/>
    </location>
</feature>
<dbReference type="Pfam" id="PF13407">
    <property type="entry name" value="Peripla_BP_4"/>
    <property type="match status" value="1"/>
</dbReference>
<protein>
    <submittedName>
        <fullName evidence="6">Substrate-binding domain-containing protein</fullName>
    </submittedName>
</protein>
<evidence type="ECO:0000313" key="7">
    <source>
        <dbReference type="Proteomes" id="UP001271723"/>
    </source>
</evidence>
<dbReference type="InterPro" id="IPR028082">
    <property type="entry name" value="Peripla_BP_I"/>
</dbReference>
<feature type="chain" id="PRO_5046826045" evidence="4">
    <location>
        <begin position="23"/>
        <end position="348"/>
    </location>
</feature>
<dbReference type="Gene3D" id="3.40.50.2300">
    <property type="match status" value="2"/>
</dbReference>
<accession>A0ABU4L7U2</accession>
<name>A0ABU4L7U2_9ACTN</name>
<dbReference type="InterPro" id="IPR025997">
    <property type="entry name" value="SBP_2_dom"/>
</dbReference>